<dbReference type="SUPFAM" id="SSF48452">
    <property type="entry name" value="TPR-like"/>
    <property type="match status" value="1"/>
</dbReference>
<dbReference type="AlphaFoldDB" id="A0A1G7Z9E3"/>
<organism evidence="1 2">
    <name type="scientific">Prevotella communis</name>
    <dbReference type="NCBI Taxonomy" id="2913614"/>
    <lineage>
        <taxon>Bacteria</taxon>
        <taxon>Pseudomonadati</taxon>
        <taxon>Bacteroidota</taxon>
        <taxon>Bacteroidia</taxon>
        <taxon>Bacteroidales</taxon>
        <taxon>Prevotellaceae</taxon>
        <taxon>Prevotella</taxon>
    </lineage>
</organism>
<keyword evidence="2" id="KW-1185">Reference proteome</keyword>
<protein>
    <recommendedName>
        <fullName evidence="3">Tetratricopeptide repeat-containing protein</fullName>
    </recommendedName>
</protein>
<accession>A0A1G7Z9E3</accession>
<gene>
    <name evidence="1" type="ORF">SAMN04487901_11592</name>
</gene>
<dbReference type="EMBL" id="FNCQ01000015">
    <property type="protein sequence ID" value="SDH05382.1"/>
    <property type="molecule type" value="Genomic_DNA"/>
</dbReference>
<dbReference type="STRING" id="645274.SAMN04487901_11592"/>
<dbReference type="Pfam" id="PF13374">
    <property type="entry name" value="TPR_10"/>
    <property type="match status" value="1"/>
</dbReference>
<evidence type="ECO:0008006" key="3">
    <source>
        <dbReference type="Google" id="ProtNLM"/>
    </source>
</evidence>
<evidence type="ECO:0000313" key="1">
    <source>
        <dbReference type="EMBL" id="SDH05382.1"/>
    </source>
</evidence>
<reference evidence="2" key="1">
    <citation type="submission" date="2016-10" db="EMBL/GenBank/DDBJ databases">
        <authorList>
            <person name="Varghese N."/>
            <person name="Submissions S."/>
        </authorList>
    </citation>
    <scope>NUCLEOTIDE SEQUENCE [LARGE SCALE GENOMIC DNA]</scope>
    <source>
        <strain evidence="2">BP1-148</strain>
    </source>
</reference>
<dbReference type="InterPro" id="IPR011990">
    <property type="entry name" value="TPR-like_helical_dom_sf"/>
</dbReference>
<dbReference type="Gene3D" id="1.25.40.10">
    <property type="entry name" value="Tetratricopeptide repeat domain"/>
    <property type="match status" value="1"/>
</dbReference>
<sequence>MMEKKSYDDLYDALEHCKVDSEEEFELYKEMVAICEDGIKDFRDDLEDDGARGFMPLEVDHYAAPMDNLSRIYMKRGEHDKALHLLEQVMPMYRILEIFEKKYTYQRCYALKAMAECLDKLGRDNMAILCKYELKHLQQEVLESRENAGSCFK</sequence>
<proteinExistence type="predicted"/>
<evidence type="ECO:0000313" key="2">
    <source>
        <dbReference type="Proteomes" id="UP000198779"/>
    </source>
</evidence>
<dbReference type="Proteomes" id="UP000198779">
    <property type="component" value="Unassembled WGS sequence"/>
</dbReference>
<name>A0A1G7Z9E3_9BACT</name>